<evidence type="ECO:0000313" key="1">
    <source>
        <dbReference type="EMBL" id="EHK79268.1"/>
    </source>
</evidence>
<dbReference type="EMBL" id="AGVV01000005">
    <property type="protein sequence ID" value="EHK79268.1"/>
    <property type="molecule type" value="Genomic_DNA"/>
</dbReference>
<dbReference type="AlphaFoldDB" id="H0FUT3"/>
<sequence>MSPLECGDIELHHGKHGFRHALRSFAVRIRDHLAEDAGNDLPGKAPAVLQPAAVLRLAAIVEEGLPDAVELFLVVAGVLD</sequence>
<protein>
    <submittedName>
        <fullName evidence="1">Uncharacterized protein</fullName>
    </submittedName>
</protein>
<name>H0FUT3_RHIML</name>
<dbReference type="Proteomes" id="UP000004038">
    <property type="component" value="Unassembled WGS sequence"/>
</dbReference>
<reference evidence="1 2" key="1">
    <citation type="journal article" date="2012" name="J. Bacteriol.">
        <title>Draft Genome Sequence of Sinorhizobium meliloti CCNWSX0020, a Nitrogen-Fixing Symbiont with Copper Tolerance Capability Isolated from Lead-Zinc Mine Tailings.</title>
        <authorList>
            <person name="Li Z."/>
            <person name="Ma Z."/>
            <person name="Hao X."/>
            <person name="Wei G."/>
        </authorList>
    </citation>
    <scope>NUCLEOTIDE SEQUENCE [LARGE SCALE GENOMIC DNA]</scope>
    <source>
        <strain evidence="1 2">CCNWSX0020</strain>
    </source>
</reference>
<organism evidence="1 2">
    <name type="scientific">Sinorhizobium meliloti CCNWSX0020</name>
    <dbReference type="NCBI Taxonomy" id="1107881"/>
    <lineage>
        <taxon>Bacteria</taxon>
        <taxon>Pseudomonadati</taxon>
        <taxon>Pseudomonadota</taxon>
        <taxon>Alphaproteobacteria</taxon>
        <taxon>Hyphomicrobiales</taxon>
        <taxon>Rhizobiaceae</taxon>
        <taxon>Sinorhizobium/Ensifer group</taxon>
        <taxon>Sinorhizobium</taxon>
    </lineage>
</organism>
<evidence type="ECO:0000313" key="2">
    <source>
        <dbReference type="Proteomes" id="UP000004038"/>
    </source>
</evidence>
<gene>
    <name evidence="1" type="ORF">SM0020_04625</name>
</gene>
<accession>H0FUT3</accession>
<proteinExistence type="predicted"/>